<dbReference type="PANTHER" id="PTHR14398:SF0">
    <property type="entry name" value="ZINC FINGER PROTEIN SWM"/>
    <property type="match status" value="1"/>
</dbReference>
<evidence type="ECO:0000256" key="1">
    <source>
        <dbReference type="ARBA" id="ARBA00022664"/>
    </source>
</evidence>
<evidence type="ECO:0000256" key="3">
    <source>
        <dbReference type="SAM" id="MobiDB-lite"/>
    </source>
</evidence>
<dbReference type="Gene3D" id="1.20.1390.10">
    <property type="entry name" value="PWI domain"/>
    <property type="match status" value="1"/>
</dbReference>
<dbReference type="InterPro" id="IPR035979">
    <property type="entry name" value="RBD_domain_sf"/>
</dbReference>
<dbReference type="FunFam" id="1.20.1390.10:FF:000007">
    <property type="entry name" value="CCCH zinc finger and RRM domain protein"/>
    <property type="match status" value="1"/>
</dbReference>
<dbReference type="GO" id="GO:0003723">
    <property type="term" value="F:RNA binding"/>
    <property type="evidence" value="ECO:0007669"/>
    <property type="project" value="UniProtKB-KW"/>
</dbReference>
<keyword evidence="2" id="KW-0694">RNA-binding</keyword>
<organism evidence="5 6">
    <name type="scientific">Emydomyces testavorans</name>
    <dbReference type="NCBI Taxonomy" id="2070801"/>
    <lineage>
        <taxon>Eukaryota</taxon>
        <taxon>Fungi</taxon>
        <taxon>Dikarya</taxon>
        <taxon>Ascomycota</taxon>
        <taxon>Pezizomycotina</taxon>
        <taxon>Eurotiomycetes</taxon>
        <taxon>Eurotiomycetidae</taxon>
        <taxon>Onygenales</taxon>
        <taxon>Nannizziopsiaceae</taxon>
        <taxon>Emydomyces</taxon>
    </lineage>
</organism>
<feature type="compositionally biased region" description="Basic and acidic residues" evidence="3">
    <location>
        <begin position="436"/>
        <end position="454"/>
    </location>
</feature>
<gene>
    <name evidence="5" type="ORF">PRK78_002749</name>
</gene>
<dbReference type="AlphaFoldDB" id="A0AAF0IJZ1"/>
<dbReference type="InterPro" id="IPR012677">
    <property type="entry name" value="Nucleotide-bd_a/b_plait_sf"/>
</dbReference>
<dbReference type="PANTHER" id="PTHR14398">
    <property type="entry name" value="RNA RECOGNITION RRM/RNP DOMAIN"/>
    <property type="match status" value="1"/>
</dbReference>
<feature type="compositionally biased region" description="Basic and acidic residues" evidence="3">
    <location>
        <begin position="512"/>
        <end position="528"/>
    </location>
</feature>
<feature type="region of interest" description="Disordered" evidence="3">
    <location>
        <begin position="546"/>
        <end position="568"/>
    </location>
</feature>
<dbReference type="SMART" id="SM00360">
    <property type="entry name" value="RRM"/>
    <property type="match status" value="1"/>
</dbReference>
<dbReference type="SUPFAM" id="SSF54928">
    <property type="entry name" value="RNA-binding domain, RBD"/>
    <property type="match status" value="1"/>
</dbReference>
<dbReference type="InterPro" id="IPR045137">
    <property type="entry name" value="RBM26/27"/>
</dbReference>
<dbReference type="Pfam" id="PF01480">
    <property type="entry name" value="PWI"/>
    <property type="match status" value="1"/>
</dbReference>
<protein>
    <recommendedName>
        <fullName evidence="4">RRM domain-containing protein</fullName>
    </recommendedName>
</protein>
<dbReference type="GO" id="GO:0006397">
    <property type="term" value="P:mRNA processing"/>
    <property type="evidence" value="ECO:0007669"/>
    <property type="project" value="UniProtKB-KW"/>
</dbReference>
<dbReference type="Pfam" id="PF00076">
    <property type="entry name" value="RRM_1"/>
    <property type="match status" value="1"/>
</dbReference>
<reference evidence="5" key="1">
    <citation type="submission" date="2023-03" db="EMBL/GenBank/DDBJ databases">
        <title>Emydomyces testavorans Genome Sequence.</title>
        <authorList>
            <person name="Hoyer L."/>
        </authorList>
    </citation>
    <scope>NUCLEOTIDE SEQUENCE</scope>
    <source>
        <strain evidence="5">16-2883</strain>
    </source>
</reference>
<dbReference type="EMBL" id="CP120628">
    <property type="protein sequence ID" value="WEW57284.1"/>
    <property type="molecule type" value="Genomic_DNA"/>
</dbReference>
<feature type="compositionally biased region" description="Basic residues" evidence="3">
    <location>
        <begin position="155"/>
        <end position="171"/>
    </location>
</feature>
<feature type="compositionally biased region" description="Low complexity" evidence="3">
    <location>
        <begin position="178"/>
        <end position="188"/>
    </location>
</feature>
<evidence type="ECO:0000259" key="4">
    <source>
        <dbReference type="SMART" id="SM00360"/>
    </source>
</evidence>
<sequence length="731" mass="80105">MHFTEEQAVEVKAWVVKKLEDISDADSDVLADYVLALIRSEASDEEIRKASIENLEDFLKENTVKFVDEIFEKYNPKPKPAPVEPAPQRALSMPTQTMPFTQSISRTQTSPFVTSPAGVSGSPGRGSFQGNTSASGARKRSFNDISQGGDEHDSHHRSHDRPFKTIRGRRGGRGDRMSGGWDSRRPAPAGQPFPPAPRSQFQGMPPTPPLKFPPFDPNDPVAAMLALQTMGFPQLPGMPTLPPVPPLGQNQAGSTITKVAQRCNNYDTQGFCVLGSTCPYQHGSDHLVAPSKDDDRPLSTNGTNGHGATGHSRGGDRGRGRGRGRGDKGGFSSQKRGRAEFSLAGANEDKSITTIVVEQIPEDRFDEQTVRGFFSEFGNIVEVTMKPYKHLALVKYDDYASAKRAWASPKVIFDNRFVKVYWYKPWKGETNGGAQAEEKPSFNQEEFEKQQAKAQEAYEEKVKKRKEAEEAIQALKKQKEELLKRQQEEKAKLLERIGAKDASNGEGAGQTEKQEAEEKEGKESEKTKQLRAQLAALEVEAHSLGLDPNAPAESARGRGRGWGGYRGRGGFPTRGGGYDPFAARGGYRGRGSFRGRGAVLRLDNRPKSVAVSGVDFNTERDEALRQYLLTLGEYESIAPNPDRSDSQIVAFKDRYIAEQLIYGPSQIPGVGQVEMTWVANAPLTAQPATAKKADGDTAMGGDESELAAMRKDVSHDVDYDVAEVDDSWGIA</sequence>
<name>A0AAF0IJZ1_9EURO</name>
<dbReference type="InterPro" id="IPR002483">
    <property type="entry name" value="PWI_dom"/>
</dbReference>
<feature type="region of interest" description="Disordered" evidence="3">
    <location>
        <begin position="495"/>
        <end position="530"/>
    </location>
</feature>
<dbReference type="FunFam" id="3.30.70.330:FF:000647">
    <property type="entry name" value="CCCH zinc finger and RRM domain protein"/>
    <property type="match status" value="1"/>
</dbReference>
<dbReference type="GO" id="GO:0005634">
    <property type="term" value="C:nucleus"/>
    <property type="evidence" value="ECO:0007669"/>
    <property type="project" value="TreeGrafter"/>
</dbReference>
<keyword evidence="6" id="KW-1185">Reference proteome</keyword>
<proteinExistence type="predicted"/>
<dbReference type="CDD" id="cd12257">
    <property type="entry name" value="RRM1_RBM26_like"/>
    <property type="match status" value="1"/>
</dbReference>
<evidence type="ECO:0000313" key="5">
    <source>
        <dbReference type="EMBL" id="WEW57284.1"/>
    </source>
</evidence>
<dbReference type="CDD" id="cd22249">
    <property type="entry name" value="UDM1_RNF168_RNF169-like"/>
    <property type="match status" value="1"/>
</dbReference>
<keyword evidence="1" id="KW-0507">mRNA processing</keyword>
<accession>A0AAF0IJZ1</accession>
<feature type="region of interest" description="Disordered" evidence="3">
    <location>
        <begin position="105"/>
        <end position="212"/>
    </location>
</feature>
<dbReference type="SUPFAM" id="SSF101233">
    <property type="entry name" value="PWI domain"/>
    <property type="match status" value="1"/>
</dbReference>
<evidence type="ECO:0000256" key="2">
    <source>
        <dbReference type="ARBA" id="ARBA00022884"/>
    </source>
</evidence>
<dbReference type="InterPro" id="IPR036483">
    <property type="entry name" value="PWI_dom_sf"/>
</dbReference>
<dbReference type="Gene3D" id="3.30.70.330">
    <property type="match status" value="1"/>
</dbReference>
<dbReference type="Proteomes" id="UP001219355">
    <property type="component" value="Chromosome 2"/>
</dbReference>
<feature type="region of interest" description="Disordered" evidence="3">
    <location>
        <begin position="432"/>
        <end position="454"/>
    </location>
</feature>
<dbReference type="InterPro" id="IPR000504">
    <property type="entry name" value="RRM_dom"/>
</dbReference>
<feature type="region of interest" description="Disordered" evidence="3">
    <location>
        <begin position="287"/>
        <end position="344"/>
    </location>
</feature>
<evidence type="ECO:0000313" key="6">
    <source>
        <dbReference type="Proteomes" id="UP001219355"/>
    </source>
</evidence>
<feature type="compositionally biased region" description="Basic and acidic residues" evidence="3">
    <location>
        <begin position="313"/>
        <end position="328"/>
    </location>
</feature>
<feature type="domain" description="RRM" evidence="4">
    <location>
        <begin position="354"/>
        <end position="421"/>
    </location>
</feature>